<accession>A0A9D4ZES9</accession>
<protein>
    <submittedName>
        <fullName evidence="1">Uncharacterized protein</fullName>
    </submittedName>
</protein>
<dbReference type="AlphaFoldDB" id="A0A9D4ZES9"/>
<proteinExistence type="predicted"/>
<reference evidence="1" key="1">
    <citation type="submission" date="2021-01" db="EMBL/GenBank/DDBJ databases">
        <title>Adiantum capillus-veneris genome.</title>
        <authorList>
            <person name="Fang Y."/>
            <person name="Liao Q."/>
        </authorList>
    </citation>
    <scope>NUCLEOTIDE SEQUENCE</scope>
    <source>
        <strain evidence="1">H3</strain>
        <tissue evidence="1">Leaf</tissue>
    </source>
</reference>
<evidence type="ECO:0000313" key="2">
    <source>
        <dbReference type="Proteomes" id="UP000886520"/>
    </source>
</evidence>
<comment type="caution">
    <text evidence="1">The sequence shown here is derived from an EMBL/GenBank/DDBJ whole genome shotgun (WGS) entry which is preliminary data.</text>
</comment>
<name>A0A9D4ZES9_ADICA</name>
<gene>
    <name evidence="1" type="ORF">GOP47_0012850</name>
</gene>
<evidence type="ECO:0000313" key="1">
    <source>
        <dbReference type="EMBL" id="KAI5072744.1"/>
    </source>
</evidence>
<dbReference type="EMBL" id="JABFUD020000012">
    <property type="protein sequence ID" value="KAI5072744.1"/>
    <property type="molecule type" value="Genomic_DNA"/>
</dbReference>
<dbReference type="Proteomes" id="UP000886520">
    <property type="component" value="Chromosome 12"/>
</dbReference>
<keyword evidence="2" id="KW-1185">Reference proteome</keyword>
<sequence>MILRNPDGEALQGGGPKVGGLSVLSLSEVRLQSCNLLPPTQEEVCSDEKQKNQKLCEKSLGRTGNLVGES</sequence>
<organism evidence="1 2">
    <name type="scientific">Adiantum capillus-veneris</name>
    <name type="common">Maidenhair fern</name>
    <dbReference type="NCBI Taxonomy" id="13818"/>
    <lineage>
        <taxon>Eukaryota</taxon>
        <taxon>Viridiplantae</taxon>
        <taxon>Streptophyta</taxon>
        <taxon>Embryophyta</taxon>
        <taxon>Tracheophyta</taxon>
        <taxon>Polypodiopsida</taxon>
        <taxon>Polypodiidae</taxon>
        <taxon>Polypodiales</taxon>
        <taxon>Pteridineae</taxon>
        <taxon>Pteridaceae</taxon>
        <taxon>Vittarioideae</taxon>
        <taxon>Adiantum</taxon>
    </lineage>
</organism>